<protein>
    <submittedName>
        <fullName evidence="2">Uncharacterized protein</fullName>
    </submittedName>
</protein>
<comment type="caution">
    <text evidence="2">The sequence shown here is derived from an EMBL/GenBank/DDBJ whole genome shotgun (WGS) entry which is preliminary data.</text>
</comment>
<gene>
    <name evidence="2" type="ORF">AVEN_190417_1</name>
</gene>
<organism evidence="2 3">
    <name type="scientific">Araneus ventricosus</name>
    <name type="common">Orbweaver spider</name>
    <name type="synonym">Epeira ventricosa</name>
    <dbReference type="NCBI Taxonomy" id="182803"/>
    <lineage>
        <taxon>Eukaryota</taxon>
        <taxon>Metazoa</taxon>
        <taxon>Ecdysozoa</taxon>
        <taxon>Arthropoda</taxon>
        <taxon>Chelicerata</taxon>
        <taxon>Arachnida</taxon>
        <taxon>Araneae</taxon>
        <taxon>Araneomorphae</taxon>
        <taxon>Entelegynae</taxon>
        <taxon>Araneoidea</taxon>
        <taxon>Araneidae</taxon>
        <taxon>Araneus</taxon>
    </lineage>
</organism>
<feature type="compositionally biased region" description="Basic and acidic residues" evidence="1">
    <location>
        <begin position="1"/>
        <end position="33"/>
    </location>
</feature>
<name>A0A4Y2LBM8_ARAVE</name>
<dbReference type="Proteomes" id="UP000499080">
    <property type="component" value="Unassembled WGS sequence"/>
</dbReference>
<dbReference type="EMBL" id="BGPR01005642">
    <property type="protein sequence ID" value="GBN12065.1"/>
    <property type="molecule type" value="Genomic_DNA"/>
</dbReference>
<evidence type="ECO:0000313" key="2">
    <source>
        <dbReference type="EMBL" id="GBN12065.1"/>
    </source>
</evidence>
<sequence length="97" mass="11053">MLIRPLDEPQTRPHHSETDRQHEKSGAHRHSSEAKGWISNLSQYPHYSKGWISTIPISLLPFGFAGHQRGGVVVRGVGRRAERSSPRVGEVERSEYW</sequence>
<keyword evidence="3" id="KW-1185">Reference proteome</keyword>
<dbReference type="AlphaFoldDB" id="A0A4Y2LBM8"/>
<accession>A0A4Y2LBM8</accession>
<evidence type="ECO:0000313" key="3">
    <source>
        <dbReference type="Proteomes" id="UP000499080"/>
    </source>
</evidence>
<reference evidence="2 3" key="1">
    <citation type="journal article" date="2019" name="Sci. Rep.">
        <title>Orb-weaving spider Araneus ventricosus genome elucidates the spidroin gene catalogue.</title>
        <authorList>
            <person name="Kono N."/>
            <person name="Nakamura H."/>
            <person name="Ohtoshi R."/>
            <person name="Moran D.A.P."/>
            <person name="Shinohara A."/>
            <person name="Yoshida Y."/>
            <person name="Fujiwara M."/>
            <person name="Mori M."/>
            <person name="Tomita M."/>
            <person name="Arakawa K."/>
        </authorList>
    </citation>
    <scope>NUCLEOTIDE SEQUENCE [LARGE SCALE GENOMIC DNA]</scope>
</reference>
<evidence type="ECO:0000256" key="1">
    <source>
        <dbReference type="SAM" id="MobiDB-lite"/>
    </source>
</evidence>
<feature type="region of interest" description="Disordered" evidence="1">
    <location>
        <begin position="1"/>
        <end position="35"/>
    </location>
</feature>
<proteinExistence type="predicted"/>